<dbReference type="Gene3D" id="2.40.50.100">
    <property type="match status" value="1"/>
</dbReference>
<protein>
    <submittedName>
        <fullName evidence="4">DSBA oxidoreductase</fullName>
    </submittedName>
</protein>
<gene>
    <name evidence="4" type="ORF">BG60_24230</name>
</gene>
<dbReference type="InterPro" id="IPR058625">
    <property type="entry name" value="MdtA-like_BSH"/>
</dbReference>
<dbReference type="Gene3D" id="1.10.287.470">
    <property type="entry name" value="Helix hairpin bin"/>
    <property type="match status" value="1"/>
</dbReference>
<dbReference type="Proteomes" id="UP000027451">
    <property type="component" value="Unassembled WGS sequence"/>
</dbReference>
<accession>A0A656QAE8</accession>
<dbReference type="Gene3D" id="2.40.30.170">
    <property type="match status" value="1"/>
</dbReference>
<dbReference type="EMBL" id="JFHD01000038">
    <property type="protein sequence ID" value="KDR26100.1"/>
    <property type="molecule type" value="Genomic_DNA"/>
</dbReference>
<dbReference type="AlphaFoldDB" id="A0A656QAE8"/>
<dbReference type="PANTHER" id="PTHR30386:SF24">
    <property type="entry name" value="MULTIDRUG RESISTANCE EFFLUX PUMP"/>
    <property type="match status" value="1"/>
</dbReference>
<dbReference type="Pfam" id="PF25917">
    <property type="entry name" value="BSH_RND"/>
    <property type="match status" value="1"/>
</dbReference>
<comment type="caution">
    <text evidence="4">The sequence shown here is derived from an EMBL/GenBank/DDBJ whole genome shotgun (WGS) entry which is preliminary data.</text>
</comment>
<feature type="region of interest" description="Disordered" evidence="1">
    <location>
        <begin position="139"/>
        <end position="159"/>
    </location>
</feature>
<evidence type="ECO:0000256" key="2">
    <source>
        <dbReference type="SAM" id="Phobius"/>
    </source>
</evidence>
<evidence type="ECO:0000256" key="1">
    <source>
        <dbReference type="SAM" id="MobiDB-lite"/>
    </source>
</evidence>
<evidence type="ECO:0000259" key="3">
    <source>
        <dbReference type="Pfam" id="PF25917"/>
    </source>
</evidence>
<evidence type="ECO:0000313" key="5">
    <source>
        <dbReference type="Proteomes" id="UP000027451"/>
    </source>
</evidence>
<keyword evidence="2" id="KW-0812">Transmembrane</keyword>
<keyword evidence="2" id="KW-0472">Membrane</keyword>
<dbReference type="SUPFAM" id="SSF111369">
    <property type="entry name" value="HlyD-like secretion proteins"/>
    <property type="match status" value="2"/>
</dbReference>
<feature type="transmembrane region" description="Helical" evidence="2">
    <location>
        <begin position="6"/>
        <end position="25"/>
    </location>
</feature>
<keyword evidence="5" id="KW-1185">Reference proteome</keyword>
<dbReference type="InterPro" id="IPR050739">
    <property type="entry name" value="MFP"/>
</dbReference>
<dbReference type="PANTHER" id="PTHR30386">
    <property type="entry name" value="MEMBRANE FUSION SUBUNIT OF EMRAB-TOLC MULTIDRUG EFFLUX PUMP"/>
    <property type="match status" value="1"/>
</dbReference>
<proteinExistence type="predicted"/>
<reference evidence="4 5" key="1">
    <citation type="submission" date="2014-03" db="EMBL/GenBank/DDBJ databases">
        <title>Draft Genome Sequences of Four Burkholderia Strains.</title>
        <authorList>
            <person name="Liu X.Y."/>
            <person name="Li C.X."/>
            <person name="Xu J.H."/>
        </authorList>
    </citation>
    <scope>NUCLEOTIDE SEQUENCE [LARGE SCALE GENOMIC DNA]</scope>
    <source>
        <strain evidence="4 5">OP-1</strain>
    </source>
</reference>
<feature type="compositionally biased region" description="Low complexity" evidence="1">
    <location>
        <begin position="140"/>
        <end position="159"/>
    </location>
</feature>
<keyword evidence="2" id="KW-1133">Transmembrane helix</keyword>
<organism evidence="4 5">
    <name type="scientific">Caballeronia zhejiangensis</name>
    <dbReference type="NCBI Taxonomy" id="871203"/>
    <lineage>
        <taxon>Bacteria</taxon>
        <taxon>Pseudomonadati</taxon>
        <taxon>Pseudomonadota</taxon>
        <taxon>Betaproteobacteria</taxon>
        <taxon>Burkholderiales</taxon>
        <taxon>Burkholderiaceae</taxon>
        <taxon>Caballeronia</taxon>
    </lineage>
</organism>
<evidence type="ECO:0000313" key="4">
    <source>
        <dbReference type="EMBL" id="KDR26100.1"/>
    </source>
</evidence>
<dbReference type="RefSeq" id="WP_034473705.1">
    <property type="nucleotide sequence ID" value="NZ_JFHD01000038.1"/>
</dbReference>
<name>A0A656QAE8_9BURK</name>
<feature type="domain" description="Multidrug resistance protein MdtA-like barrel-sandwich hybrid" evidence="3">
    <location>
        <begin position="47"/>
        <end position="240"/>
    </location>
</feature>
<sequence>MKKWIVIGVVAVVVVIGTVAMFRVAGLFERGMQSTDDAYITADFTLVAPKVSGLISKVAVEDNQPVRAGDLLASIDDRDYQVALETAQSQLSAAQARLKNAQARETRQHATIDQARAAVRADDAAVVFAGQNAQRYADLSRQGAGTQEQQQQTSFAQRQQAAIRDRDAAALTAAEKELGVLASEDAEAQAAVTLAGAAVHQAELNLSYTKILAPFDGVIGQRSVRVGAYVGPNTTLLAVVPLSEAYVVANFREVQLTHMRPGQLARVKIDALPGVELTGHVDSVSPATGLTFAPVAPDNATGNFTKVVQRLPVKIVLDANQPAAGLLKVGMSVVPKVDVSARSGAAR</sequence>